<accession>A0ABN7RUH7</accession>
<feature type="region of interest" description="Disordered" evidence="1">
    <location>
        <begin position="103"/>
        <end position="125"/>
    </location>
</feature>
<dbReference type="EMBL" id="OU015568">
    <property type="protein sequence ID" value="CAG5086342.1"/>
    <property type="molecule type" value="Genomic_DNA"/>
</dbReference>
<dbReference type="Proteomes" id="UP001158576">
    <property type="component" value="Chromosome PAR"/>
</dbReference>
<reference evidence="2 3" key="1">
    <citation type="submission" date="2021-04" db="EMBL/GenBank/DDBJ databases">
        <authorList>
            <person name="Bliznina A."/>
        </authorList>
    </citation>
    <scope>NUCLEOTIDE SEQUENCE [LARGE SCALE GENOMIC DNA]</scope>
</reference>
<feature type="compositionally biased region" description="Polar residues" evidence="1">
    <location>
        <begin position="260"/>
        <end position="272"/>
    </location>
</feature>
<sequence length="470" mass="52487">MNGIVPVKSPQPTQRSGMSRLELTVPEPSLIAEFSAENLRTFHAPPVDHSVETTPVARLSSTQNASSANLKQPLRVSFEKSEVLTPILKNSNNSNCQRLDNSFQDNYFPVPKSPSPTSPSPQTNGTMELIETIRSQELEIHKHKKANEKQTRQLAQQAQIIQQLKDEIEKYKTESEQKTVLTTSTAEKSSNTEVSSSQETSSQTDPAPSKQPTKECSIQTSDSFVFKQPQVQSTNSSQMQYYERSRETSLAASTNLNYSNAHSRQSNHYSTDTDSDSDAELPPEALAELVGKLNQTIANCNQEHKPQEVQQGYQQQNTTAPAAINHIPPISNDHFTSSSASEDDEEDYPEGDTMFIRNIAPSYGTRKEGQLHHVSQYGEESVCAQLARKYGVPTPSSAPSSRSQSRYRYMSTPDQTFNLHNSSDMSLATARYMERHLSKPQRRKSDASVPQRTSKPIVDLTELDRLENFK</sequence>
<feature type="region of interest" description="Disordered" evidence="1">
    <location>
        <begin position="260"/>
        <end position="280"/>
    </location>
</feature>
<organism evidence="2 3">
    <name type="scientific">Oikopleura dioica</name>
    <name type="common">Tunicate</name>
    <dbReference type="NCBI Taxonomy" id="34765"/>
    <lineage>
        <taxon>Eukaryota</taxon>
        <taxon>Metazoa</taxon>
        <taxon>Chordata</taxon>
        <taxon>Tunicata</taxon>
        <taxon>Appendicularia</taxon>
        <taxon>Copelata</taxon>
        <taxon>Oikopleuridae</taxon>
        <taxon>Oikopleura</taxon>
    </lineage>
</organism>
<proteinExistence type="predicted"/>
<evidence type="ECO:0000313" key="2">
    <source>
        <dbReference type="EMBL" id="CAG5086342.1"/>
    </source>
</evidence>
<feature type="compositionally biased region" description="Polar residues" evidence="1">
    <location>
        <begin position="178"/>
        <end position="188"/>
    </location>
</feature>
<evidence type="ECO:0000313" key="3">
    <source>
        <dbReference type="Proteomes" id="UP001158576"/>
    </source>
</evidence>
<feature type="region of interest" description="Disordered" evidence="1">
    <location>
        <begin position="421"/>
        <end position="456"/>
    </location>
</feature>
<evidence type="ECO:0000256" key="1">
    <source>
        <dbReference type="SAM" id="MobiDB-lite"/>
    </source>
</evidence>
<feature type="compositionally biased region" description="Low complexity" evidence="1">
    <location>
        <begin position="189"/>
        <end position="204"/>
    </location>
</feature>
<feature type="region of interest" description="Disordered" evidence="1">
    <location>
        <begin position="173"/>
        <end position="248"/>
    </location>
</feature>
<feature type="compositionally biased region" description="Acidic residues" evidence="1">
    <location>
        <begin position="341"/>
        <end position="350"/>
    </location>
</feature>
<feature type="region of interest" description="Disordered" evidence="1">
    <location>
        <begin position="324"/>
        <end position="350"/>
    </location>
</feature>
<feature type="region of interest" description="Disordered" evidence="1">
    <location>
        <begin position="1"/>
        <end position="21"/>
    </location>
</feature>
<protein>
    <submittedName>
        <fullName evidence="2">Oidioi.mRNA.OKI2018_I69.PAR.g11182.t1.cds</fullName>
    </submittedName>
</protein>
<name>A0ABN7RUH7_OIKDI</name>
<gene>
    <name evidence="2" type="ORF">OKIOD_LOCUS2740</name>
</gene>
<keyword evidence="3" id="KW-1185">Reference proteome</keyword>
<feature type="compositionally biased region" description="Polar residues" evidence="1">
    <location>
        <begin position="210"/>
        <end position="240"/>
    </location>
</feature>